<protein>
    <recommendedName>
        <fullName evidence="1">anthranilate synthase</fullName>
        <ecNumber evidence="1">4.1.3.27</ecNumber>
    </recommendedName>
</protein>
<evidence type="ECO:0000256" key="2">
    <source>
        <dbReference type="ARBA" id="ARBA00022962"/>
    </source>
</evidence>
<dbReference type="PRINTS" id="PR00099">
    <property type="entry name" value="CPSGATASE"/>
</dbReference>
<name>A0ABW4XFW2_9GAMM</name>
<dbReference type="Pfam" id="PF00117">
    <property type="entry name" value="GATase"/>
    <property type="match status" value="1"/>
</dbReference>
<dbReference type="PANTHER" id="PTHR43418:SF2">
    <property type="entry name" value="BIFUNCTIONAL PROTEIN TRPGD"/>
    <property type="match status" value="1"/>
</dbReference>
<dbReference type="PANTHER" id="PTHR43418">
    <property type="entry name" value="MULTIFUNCTIONAL TRYPTOPHAN BIOSYNTHESIS PROTEIN-RELATED"/>
    <property type="match status" value="1"/>
</dbReference>
<keyword evidence="3 6" id="KW-0456">Lyase</keyword>
<keyword evidence="7" id="KW-1185">Reference proteome</keyword>
<feature type="domain" description="Glutamine amidotransferase" evidence="5">
    <location>
        <begin position="14"/>
        <end position="197"/>
    </location>
</feature>
<evidence type="ECO:0000256" key="1">
    <source>
        <dbReference type="ARBA" id="ARBA00012266"/>
    </source>
</evidence>
<dbReference type="SUPFAM" id="SSF52317">
    <property type="entry name" value="Class I glutamine amidotransferase-like"/>
    <property type="match status" value="1"/>
</dbReference>
<dbReference type="Proteomes" id="UP001597380">
    <property type="component" value="Unassembled WGS sequence"/>
</dbReference>
<dbReference type="InterPro" id="IPR050472">
    <property type="entry name" value="Anth_synth/Amidotransfase"/>
</dbReference>
<dbReference type="GO" id="GO:0004049">
    <property type="term" value="F:anthranilate synthase activity"/>
    <property type="evidence" value="ECO:0007669"/>
    <property type="project" value="UniProtKB-EC"/>
</dbReference>
<comment type="caution">
    <text evidence="6">The sequence shown here is derived from an EMBL/GenBank/DDBJ whole genome shotgun (WGS) entry which is preliminary data.</text>
</comment>
<evidence type="ECO:0000313" key="7">
    <source>
        <dbReference type="Proteomes" id="UP001597380"/>
    </source>
</evidence>
<dbReference type="RefSeq" id="WP_345337804.1">
    <property type="nucleotide sequence ID" value="NZ_BAABLI010000003.1"/>
</dbReference>
<evidence type="ECO:0000256" key="4">
    <source>
        <dbReference type="ARBA" id="ARBA00047683"/>
    </source>
</evidence>
<comment type="catalytic activity">
    <reaction evidence="4">
        <text>chorismate + L-glutamine = anthranilate + pyruvate + L-glutamate + H(+)</text>
        <dbReference type="Rhea" id="RHEA:21732"/>
        <dbReference type="ChEBI" id="CHEBI:15361"/>
        <dbReference type="ChEBI" id="CHEBI:15378"/>
        <dbReference type="ChEBI" id="CHEBI:16567"/>
        <dbReference type="ChEBI" id="CHEBI:29748"/>
        <dbReference type="ChEBI" id="CHEBI:29985"/>
        <dbReference type="ChEBI" id="CHEBI:58359"/>
        <dbReference type="EC" id="4.1.3.27"/>
    </reaction>
</comment>
<proteinExistence type="predicted"/>
<dbReference type="PROSITE" id="PS51273">
    <property type="entry name" value="GATASE_TYPE_1"/>
    <property type="match status" value="1"/>
</dbReference>
<reference evidence="7" key="1">
    <citation type="journal article" date="2019" name="Int. J. Syst. Evol. Microbiol.">
        <title>The Global Catalogue of Microorganisms (GCM) 10K type strain sequencing project: providing services to taxonomists for standard genome sequencing and annotation.</title>
        <authorList>
            <consortium name="The Broad Institute Genomics Platform"/>
            <consortium name="The Broad Institute Genome Sequencing Center for Infectious Disease"/>
            <person name="Wu L."/>
            <person name="Ma J."/>
        </authorList>
    </citation>
    <scope>NUCLEOTIDE SEQUENCE [LARGE SCALE GENOMIC DNA]</scope>
    <source>
        <strain evidence="7">CGMCC 1.10992</strain>
    </source>
</reference>
<gene>
    <name evidence="6" type="ORF">ACFSJ3_00070</name>
</gene>
<dbReference type="CDD" id="cd01743">
    <property type="entry name" value="GATase1_Anthranilate_Synthase"/>
    <property type="match status" value="1"/>
</dbReference>
<dbReference type="InterPro" id="IPR006221">
    <property type="entry name" value="TrpG/PapA_dom"/>
</dbReference>
<evidence type="ECO:0000256" key="3">
    <source>
        <dbReference type="ARBA" id="ARBA00023239"/>
    </source>
</evidence>
<dbReference type="Gene3D" id="3.40.50.880">
    <property type="match status" value="1"/>
</dbReference>
<sequence>MDKLNSTDKATIFLLDNFDSFTYNLVDQFRALDHPVVIYRNNLDALLIFDKMQAHQAQGNDVILVLSPGPGNPTQAGCMLELIGLCKGVFPIMGICLGHQAIVQYYGGEVGSAGEILHGKSSAISHIGDQMFTGLQQPLPVARYHSLAATRVEGLAVIADYQSLPMAVMDAENKVLGFQFHPESILTTDGAQLLTQSLAWASQPVNKAA</sequence>
<evidence type="ECO:0000313" key="6">
    <source>
        <dbReference type="EMBL" id="MFD2094365.1"/>
    </source>
</evidence>
<dbReference type="PRINTS" id="PR00096">
    <property type="entry name" value="GATASE"/>
</dbReference>
<evidence type="ECO:0000259" key="5">
    <source>
        <dbReference type="Pfam" id="PF00117"/>
    </source>
</evidence>
<organism evidence="6 7">
    <name type="scientific">Corallincola platygyrae</name>
    <dbReference type="NCBI Taxonomy" id="1193278"/>
    <lineage>
        <taxon>Bacteria</taxon>
        <taxon>Pseudomonadati</taxon>
        <taxon>Pseudomonadota</taxon>
        <taxon>Gammaproteobacteria</taxon>
        <taxon>Alteromonadales</taxon>
        <taxon>Psychromonadaceae</taxon>
        <taxon>Corallincola</taxon>
    </lineage>
</organism>
<dbReference type="InterPro" id="IPR017926">
    <property type="entry name" value="GATASE"/>
</dbReference>
<dbReference type="NCBIfam" id="TIGR00566">
    <property type="entry name" value="trpG_papA"/>
    <property type="match status" value="1"/>
</dbReference>
<dbReference type="PRINTS" id="PR00097">
    <property type="entry name" value="ANTSNTHASEII"/>
</dbReference>
<accession>A0ABW4XFW2</accession>
<dbReference type="EMBL" id="JBHUHT010000003">
    <property type="protein sequence ID" value="MFD2094365.1"/>
    <property type="molecule type" value="Genomic_DNA"/>
</dbReference>
<dbReference type="EC" id="4.1.3.27" evidence="1"/>
<dbReference type="InterPro" id="IPR029062">
    <property type="entry name" value="Class_I_gatase-like"/>
</dbReference>
<keyword evidence="2" id="KW-0315">Glutamine amidotransferase</keyword>